<dbReference type="EMBL" id="NPBY01000074">
    <property type="protein sequence ID" value="PAD72874.1"/>
    <property type="molecule type" value="Genomic_DNA"/>
</dbReference>
<reference evidence="1 2" key="1">
    <citation type="submission" date="2017-07" db="EMBL/GenBank/DDBJ databases">
        <title>Isolation and whole genome analysis of endospore-forming bacteria from heroin.</title>
        <authorList>
            <person name="Kalinowski J."/>
            <person name="Ahrens B."/>
            <person name="Al-Dilaimi A."/>
            <person name="Winkler A."/>
            <person name="Wibberg D."/>
            <person name="Schleenbecker U."/>
            <person name="Ruckert C."/>
            <person name="Wolfel R."/>
            <person name="Grass G."/>
        </authorList>
    </citation>
    <scope>NUCLEOTIDE SEQUENCE [LARGE SCALE GENOMIC DNA]</scope>
    <source>
        <strain evidence="1 2">7537-G1</strain>
    </source>
</reference>
<gene>
    <name evidence="1" type="ORF">CHH67_21450</name>
</gene>
<dbReference type="RefSeq" id="WP_095267424.1">
    <property type="nucleotide sequence ID" value="NZ_NPBY01000074.1"/>
</dbReference>
<dbReference type="AlphaFoldDB" id="A0A268EIG9"/>
<proteinExistence type="predicted"/>
<organism evidence="1 2">
    <name type="scientific">Paenibacillus campinasensis</name>
    <dbReference type="NCBI Taxonomy" id="66347"/>
    <lineage>
        <taxon>Bacteria</taxon>
        <taxon>Bacillati</taxon>
        <taxon>Bacillota</taxon>
        <taxon>Bacilli</taxon>
        <taxon>Bacillales</taxon>
        <taxon>Paenibacillaceae</taxon>
        <taxon>Paenibacillus</taxon>
    </lineage>
</organism>
<accession>A0A268EIG9</accession>
<comment type="caution">
    <text evidence="1">The sequence shown here is derived from an EMBL/GenBank/DDBJ whole genome shotgun (WGS) entry which is preliminary data.</text>
</comment>
<evidence type="ECO:0000313" key="2">
    <source>
        <dbReference type="Proteomes" id="UP000215596"/>
    </source>
</evidence>
<sequence>MNTSKRAADKRRTIVFSRMSIVDMLDRSEMKSLRDHVIAGIEASEPGTILCLDLFDINWINSSAVDEVIGKALAHLRKSKLEVFLYLQIENNSFEHFFNIERALRDADLPLMVNVNNRSFALIGPLQSYLKDFLFYVYSRGQTGVTSAIASIDLAINKHKCSTYLGKLFDLRLIIRVKQTTQVGYEYIYYPLFGTDLMPPAAGEVCKN</sequence>
<name>A0A268EIG9_9BACL</name>
<protein>
    <submittedName>
        <fullName evidence="1">Uncharacterized protein</fullName>
    </submittedName>
</protein>
<evidence type="ECO:0000313" key="1">
    <source>
        <dbReference type="EMBL" id="PAD72874.1"/>
    </source>
</evidence>
<dbReference type="OrthoDB" id="2599965at2"/>
<dbReference type="Proteomes" id="UP000215596">
    <property type="component" value="Unassembled WGS sequence"/>
</dbReference>